<accession>A0A7Y8Y1F9</accession>
<proteinExistence type="predicted"/>
<keyword evidence="2" id="KW-1185">Reference proteome</keyword>
<dbReference type="Pfam" id="PF05960">
    <property type="entry name" value="DUF885"/>
    <property type="match status" value="1"/>
</dbReference>
<dbReference type="AlphaFoldDB" id="A0A7Y8Y1F9"/>
<sequence length="590" mass="68180">MKKFIYKVTIAAVICSVFVGCKKSEEKHMDFSTLTKNYFDDKNKLNPIDATLNGQSQYNDQLVFEMTDSYRAEQKKFFEKYQSELKSVDTTVLSAEEKISYDIIGWETSIGLDLLKYPTNLLPIQQFAGTHLTIGQLAGGESAQPFKTEKDYRDFLKRMDKYSVWLDSAMVYMKKGIAQKVVLPKSLTIKVIPQFEDMITSKVEDNLFYTTIKNMPADFSDAIKKDLTDAYSKTITEKLEPKFRQMIDFLKNEYLPASRATSGYNDLAFGKDVYKIYVKQWTTTNMTPDEIHELGLKEVARLRAEMEKVKQQVGFKGDIKEFFNYVREKKELKPFKTPEEVIANFERIHNIIKPNVDKFFSLQPKTPFEIRRTEAFREKSASAEYIQGAADGSRPGIFYVPIPDVSKYNYYADEDLFLHEAIPGHHFQISLQQENKELPDFRKFAWFGAEGEGWALYTESLGKELGLYNDPYQYFGMLGSEMLRATRLVVDTGLHWKGWTREQAIQYKMENEAEPADGIVMETERYMALPGQATSYKIGQLKIIELRKKAQTALGNKFDIREFHAKILESGVMPLALLERKIDAWIESKK</sequence>
<dbReference type="PANTHER" id="PTHR33361">
    <property type="entry name" value="GLR0591 PROTEIN"/>
    <property type="match status" value="1"/>
</dbReference>
<comment type="caution">
    <text evidence="1">The sequence shown here is derived from an EMBL/GenBank/DDBJ whole genome shotgun (WGS) entry which is preliminary data.</text>
</comment>
<name>A0A7Y8Y1F9_9FLAO</name>
<dbReference type="InterPro" id="IPR010281">
    <property type="entry name" value="DUF885"/>
</dbReference>
<protein>
    <submittedName>
        <fullName evidence="1">DUF885 domain-containing protein</fullName>
    </submittedName>
</protein>
<dbReference type="Proteomes" id="UP000535020">
    <property type="component" value="Unassembled WGS sequence"/>
</dbReference>
<organism evidence="1 2">
    <name type="scientific">Flavobacterium agri</name>
    <dbReference type="NCBI Taxonomy" id="2743471"/>
    <lineage>
        <taxon>Bacteria</taxon>
        <taxon>Pseudomonadati</taxon>
        <taxon>Bacteroidota</taxon>
        <taxon>Flavobacteriia</taxon>
        <taxon>Flavobacteriales</taxon>
        <taxon>Flavobacteriaceae</taxon>
        <taxon>Flavobacterium</taxon>
    </lineage>
</organism>
<dbReference type="RefSeq" id="WP_176005523.1">
    <property type="nucleotide sequence ID" value="NZ_JABWMI010000009.1"/>
</dbReference>
<dbReference type="PROSITE" id="PS51257">
    <property type="entry name" value="PROKAR_LIPOPROTEIN"/>
    <property type="match status" value="1"/>
</dbReference>
<reference evidence="1 2" key="1">
    <citation type="submission" date="2020-07" db="EMBL/GenBank/DDBJ databases">
        <authorList>
            <person name="Sun Q."/>
        </authorList>
    </citation>
    <scope>NUCLEOTIDE SEQUENCE [LARGE SCALE GENOMIC DNA]</scope>
    <source>
        <strain evidence="1 2">MAH-1</strain>
    </source>
</reference>
<evidence type="ECO:0000313" key="1">
    <source>
        <dbReference type="EMBL" id="NYA70701.1"/>
    </source>
</evidence>
<gene>
    <name evidence="1" type="ORF">HZF10_07205</name>
</gene>
<dbReference type="EMBL" id="JACBJI010000002">
    <property type="protein sequence ID" value="NYA70701.1"/>
    <property type="molecule type" value="Genomic_DNA"/>
</dbReference>
<dbReference type="PANTHER" id="PTHR33361:SF16">
    <property type="entry name" value="DUF885 DOMAIN-CONTAINING PROTEIN"/>
    <property type="match status" value="1"/>
</dbReference>
<evidence type="ECO:0000313" key="2">
    <source>
        <dbReference type="Proteomes" id="UP000535020"/>
    </source>
</evidence>